<feature type="transmembrane region" description="Helical" evidence="10">
    <location>
        <begin position="251"/>
        <end position="267"/>
    </location>
</feature>
<sequence length="462" mass="50971">MTTRPKPTSTQGGLNRRSTAPVEYTTEPKAQEEARHSLQLPGFNHNGHKITPGINPEGESGRRGIQPAHMFKIIWISSCNASSWVNVLWPFVPTAMALFWARPEQHLWIFITSYIAMVPSANLIGFAGQELARKLPKVFGVVFETTLGSLVEIVLFMVLLKHYGNEGVHIIQAAILGSILANLLLCLGLCFFFGGLIREEQTFHDAVSDTGSNLMLVAGMALVIPAVYAAAVKELLPDAEMLRTEVLRISRATAIILLLAFLVYVFFQTRSHHGLFDEIFEHDEQKDRDRARDMAKPKLTLSETVLCLACGITFATLMAIFLVFQIDFIVERGVKDAFVGLILIPLVEKAAEHLTAIDEAWDNQMNLALSHVLGASVQTALLNTPLVVIVGWGLNINMALDFKLFDSVVLILAILVVGGFLRDGKSNYLEGSLCFFVYVLIAVASFYWPNPAEMTAELGLSE</sequence>
<organism evidence="13 14">
    <name type="scientific">Neodothiora populina</name>
    <dbReference type="NCBI Taxonomy" id="2781224"/>
    <lineage>
        <taxon>Eukaryota</taxon>
        <taxon>Fungi</taxon>
        <taxon>Dikarya</taxon>
        <taxon>Ascomycota</taxon>
        <taxon>Pezizomycotina</taxon>
        <taxon>Dothideomycetes</taxon>
        <taxon>Dothideomycetidae</taxon>
        <taxon>Dothideales</taxon>
        <taxon>Dothioraceae</taxon>
        <taxon>Neodothiora</taxon>
    </lineage>
</organism>
<evidence type="ECO:0000256" key="8">
    <source>
        <dbReference type="ARBA" id="ARBA00023065"/>
    </source>
</evidence>
<dbReference type="InterPro" id="IPR044880">
    <property type="entry name" value="NCX_ion-bd_dom_sf"/>
</dbReference>
<evidence type="ECO:0000256" key="1">
    <source>
        <dbReference type="ARBA" id="ARBA00004127"/>
    </source>
</evidence>
<keyword evidence="7 10" id="KW-1133">Transmembrane helix</keyword>
<reference evidence="13 14" key="1">
    <citation type="submission" date="2024-07" db="EMBL/GenBank/DDBJ databases">
        <title>Draft sequence of the Neodothiora populina.</title>
        <authorList>
            <person name="Drown D.D."/>
            <person name="Schuette U.S."/>
            <person name="Buechlein A.B."/>
            <person name="Rusch D.R."/>
            <person name="Winton L.W."/>
            <person name="Adams G.A."/>
        </authorList>
    </citation>
    <scope>NUCLEOTIDE SEQUENCE [LARGE SCALE GENOMIC DNA]</scope>
    <source>
        <strain evidence="13 14">CPC 39397</strain>
    </source>
</reference>
<protein>
    <recommendedName>
        <fullName evidence="10">Vacuolar calcium ion transporter</fullName>
    </recommendedName>
</protein>
<evidence type="ECO:0000256" key="5">
    <source>
        <dbReference type="ARBA" id="ARBA00022692"/>
    </source>
</evidence>
<feature type="transmembrane region" description="Helical" evidence="10">
    <location>
        <begin position="214"/>
        <end position="231"/>
    </location>
</feature>
<feature type="domain" description="Sodium/calcium exchanger membrane region" evidence="12">
    <location>
        <begin position="107"/>
        <end position="269"/>
    </location>
</feature>
<name>A0ABR3P763_9PEZI</name>
<evidence type="ECO:0000256" key="9">
    <source>
        <dbReference type="ARBA" id="ARBA00023136"/>
    </source>
</evidence>
<evidence type="ECO:0000256" key="7">
    <source>
        <dbReference type="ARBA" id="ARBA00022989"/>
    </source>
</evidence>
<feature type="transmembrane region" description="Helical" evidence="10">
    <location>
        <begin position="304"/>
        <end position="326"/>
    </location>
</feature>
<feature type="transmembrane region" description="Helical" evidence="10">
    <location>
        <begin position="138"/>
        <end position="158"/>
    </location>
</feature>
<evidence type="ECO:0000313" key="13">
    <source>
        <dbReference type="EMBL" id="KAL1301977.1"/>
    </source>
</evidence>
<evidence type="ECO:0000256" key="10">
    <source>
        <dbReference type="RuleBase" id="RU365028"/>
    </source>
</evidence>
<evidence type="ECO:0000256" key="6">
    <source>
        <dbReference type="ARBA" id="ARBA00022837"/>
    </source>
</evidence>
<comment type="caution">
    <text evidence="13">The sequence shown here is derived from an EMBL/GenBank/DDBJ whole genome shotgun (WGS) entry which is preliminary data.</text>
</comment>
<keyword evidence="4 10" id="KW-0109">Calcium transport</keyword>
<dbReference type="RefSeq" id="XP_069198253.1">
    <property type="nucleotide sequence ID" value="XM_069341743.1"/>
</dbReference>
<gene>
    <name evidence="13" type="ORF">AAFC00_002431</name>
</gene>
<dbReference type="Gene3D" id="1.20.1420.30">
    <property type="entry name" value="NCX, central ion-binding region"/>
    <property type="match status" value="2"/>
</dbReference>
<keyword evidence="6 10" id="KW-0106">Calcium</keyword>
<proteinExistence type="inferred from homology"/>
<dbReference type="InterPro" id="IPR004837">
    <property type="entry name" value="NaCa_Exmemb"/>
</dbReference>
<comment type="subcellular location">
    <subcellularLocation>
        <location evidence="1">Endomembrane system</location>
        <topology evidence="1">Multi-pass membrane protein</topology>
    </subcellularLocation>
    <subcellularLocation>
        <location evidence="10">Vacuole membrane</location>
    </subcellularLocation>
</comment>
<evidence type="ECO:0000256" key="4">
    <source>
        <dbReference type="ARBA" id="ARBA00022568"/>
    </source>
</evidence>
<feature type="transmembrane region" description="Helical" evidence="10">
    <location>
        <begin position="107"/>
        <end position="126"/>
    </location>
</feature>
<keyword evidence="8 10" id="KW-0406">Ion transport</keyword>
<evidence type="ECO:0000313" key="14">
    <source>
        <dbReference type="Proteomes" id="UP001562354"/>
    </source>
</evidence>
<feature type="transmembrane region" description="Helical" evidence="10">
    <location>
        <begin position="170"/>
        <end position="193"/>
    </location>
</feature>
<comment type="caution">
    <text evidence="10">Lacks conserved residue(s) required for the propagation of feature annotation.</text>
</comment>
<feature type="transmembrane region" description="Helical" evidence="10">
    <location>
        <begin position="428"/>
        <end position="448"/>
    </location>
</feature>
<accession>A0ABR3P763</accession>
<keyword evidence="3 10" id="KW-0813">Transport</keyword>
<keyword evidence="5 10" id="KW-0812">Transmembrane</keyword>
<dbReference type="GeneID" id="95976133"/>
<feature type="transmembrane region" description="Helical" evidence="10">
    <location>
        <begin position="402"/>
        <end position="421"/>
    </location>
</feature>
<dbReference type="PANTHER" id="PTHR31503:SF14">
    <property type="entry name" value="VACUOLAR CALCIUM ION TRANSPORTER"/>
    <property type="match status" value="1"/>
</dbReference>
<dbReference type="EMBL" id="JBFMKM010000012">
    <property type="protein sequence ID" value="KAL1301977.1"/>
    <property type="molecule type" value="Genomic_DNA"/>
</dbReference>
<dbReference type="PANTHER" id="PTHR31503">
    <property type="entry name" value="VACUOLAR CALCIUM ION TRANSPORTER"/>
    <property type="match status" value="1"/>
</dbReference>
<keyword evidence="10" id="KW-0926">Vacuole</keyword>
<keyword evidence="10" id="KW-0050">Antiport</keyword>
<evidence type="ECO:0000256" key="3">
    <source>
        <dbReference type="ARBA" id="ARBA00022448"/>
    </source>
</evidence>
<feature type="transmembrane region" description="Helical" evidence="10">
    <location>
        <begin position="73"/>
        <end position="101"/>
    </location>
</feature>
<feature type="domain" description="Sodium/calcium exchanger membrane region" evidence="12">
    <location>
        <begin position="305"/>
        <end position="446"/>
    </location>
</feature>
<dbReference type="Pfam" id="PF01699">
    <property type="entry name" value="Na_Ca_ex"/>
    <property type="match status" value="2"/>
</dbReference>
<dbReference type="InterPro" id="IPR004713">
    <property type="entry name" value="CaH_exchang"/>
</dbReference>
<comment type="function">
    <text evidence="10">Has a role in promoting intracellular calcium ion sequestration via the exchange of calcium ions for hydrogen ions across the vacuolar membrane. Involved also in manganese ion homeostasis via its uptake into the vacuole.</text>
</comment>
<evidence type="ECO:0000256" key="2">
    <source>
        <dbReference type="ARBA" id="ARBA00008170"/>
    </source>
</evidence>
<evidence type="ECO:0000256" key="11">
    <source>
        <dbReference type="SAM" id="MobiDB-lite"/>
    </source>
</evidence>
<dbReference type="Proteomes" id="UP001562354">
    <property type="component" value="Unassembled WGS sequence"/>
</dbReference>
<keyword evidence="14" id="KW-1185">Reference proteome</keyword>
<feature type="compositionally biased region" description="Polar residues" evidence="11">
    <location>
        <begin position="1"/>
        <end position="18"/>
    </location>
</feature>
<evidence type="ECO:0000259" key="12">
    <source>
        <dbReference type="Pfam" id="PF01699"/>
    </source>
</evidence>
<keyword evidence="9 10" id="KW-0472">Membrane</keyword>
<feature type="region of interest" description="Disordered" evidence="11">
    <location>
        <begin position="1"/>
        <end position="33"/>
    </location>
</feature>
<dbReference type="InterPro" id="IPR004798">
    <property type="entry name" value="CAX-like"/>
</dbReference>
<dbReference type="NCBIfam" id="TIGR00378">
    <property type="entry name" value="cax"/>
    <property type="match status" value="1"/>
</dbReference>
<comment type="similarity">
    <text evidence="2 10">Belongs to the Ca(2+):cation antiporter (CaCA) (TC 2.A.19) family.</text>
</comment>